<accession>A0ABS7YAY9</accession>
<gene>
    <name evidence="3" type="ORF">LE190_13095</name>
</gene>
<dbReference type="RefSeq" id="WP_225239115.1">
    <property type="nucleotide sequence ID" value="NZ_JAHYBX010000004.1"/>
</dbReference>
<feature type="chain" id="PRO_5046112049" description="DUF2946 domain-containing protein" evidence="2">
    <location>
        <begin position="22"/>
        <end position="140"/>
    </location>
</feature>
<feature type="region of interest" description="Disordered" evidence="1">
    <location>
        <begin position="47"/>
        <end position="88"/>
    </location>
</feature>
<evidence type="ECO:0000313" key="3">
    <source>
        <dbReference type="EMBL" id="MCA1856856.1"/>
    </source>
</evidence>
<feature type="signal peptide" evidence="2">
    <location>
        <begin position="1"/>
        <end position="21"/>
    </location>
</feature>
<keyword evidence="2" id="KW-0732">Signal</keyword>
<feature type="compositionally biased region" description="Low complexity" evidence="1">
    <location>
        <begin position="64"/>
        <end position="74"/>
    </location>
</feature>
<comment type="caution">
    <text evidence="3">The sequence shown here is derived from an EMBL/GenBank/DDBJ whole genome shotgun (WGS) entry which is preliminary data.</text>
</comment>
<keyword evidence="4" id="KW-1185">Reference proteome</keyword>
<evidence type="ECO:0000256" key="2">
    <source>
        <dbReference type="SAM" id="SignalP"/>
    </source>
</evidence>
<reference evidence="3 4" key="1">
    <citation type="submission" date="2021-07" db="EMBL/GenBank/DDBJ databases">
        <title>Characterization of Violacein-producing bacteria and related species.</title>
        <authorList>
            <person name="Wilson H.S."/>
            <person name="De Leon M.E."/>
        </authorList>
    </citation>
    <scope>NUCLEOTIDE SEQUENCE [LARGE SCALE GENOMIC DNA]</scope>
    <source>
        <strain evidence="3 4">HSC-2F05</strain>
    </source>
</reference>
<dbReference type="Proteomes" id="UP001198602">
    <property type="component" value="Unassembled WGS sequence"/>
</dbReference>
<evidence type="ECO:0000256" key="1">
    <source>
        <dbReference type="SAM" id="MobiDB-lite"/>
    </source>
</evidence>
<evidence type="ECO:0008006" key="5">
    <source>
        <dbReference type="Google" id="ProtNLM"/>
    </source>
</evidence>
<evidence type="ECO:0000313" key="4">
    <source>
        <dbReference type="Proteomes" id="UP001198602"/>
    </source>
</evidence>
<organism evidence="3 4">
    <name type="scientific">Massilia hydrophila</name>
    <dbReference type="NCBI Taxonomy" id="3044279"/>
    <lineage>
        <taxon>Bacteria</taxon>
        <taxon>Pseudomonadati</taxon>
        <taxon>Pseudomonadota</taxon>
        <taxon>Betaproteobacteria</taxon>
        <taxon>Burkholderiales</taxon>
        <taxon>Oxalobacteraceae</taxon>
        <taxon>Telluria group</taxon>
        <taxon>Massilia</taxon>
    </lineage>
</organism>
<sequence length="140" mass="13809">MNRLLTTLLVWVLMAALPLHAAAASVNMSCAPVPHHAGAVQMTDHAPHAGAADADPHAHHGMLATDTADPAADGGSAGAGTGKMSHSSCSACSAFCIGALAPPSSPLAVPSLAGSEAVLVSPSDLVAGFIPDSPQRPPRP</sequence>
<name>A0ABS7YAY9_9BURK</name>
<dbReference type="EMBL" id="JAHYBX010000004">
    <property type="protein sequence ID" value="MCA1856856.1"/>
    <property type="molecule type" value="Genomic_DNA"/>
</dbReference>
<proteinExistence type="predicted"/>
<protein>
    <recommendedName>
        <fullName evidence="5">DUF2946 domain-containing protein</fullName>
    </recommendedName>
</protein>